<feature type="compositionally biased region" description="Basic residues" evidence="1">
    <location>
        <begin position="1"/>
        <end position="18"/>
    </location>
</feature>
<name>A0A937K274_9BACT</name>
<gene>
    <name evidence="2" type="ORF">JL102_15195</name>
</gene>
<sequence>MAVTRLKRKAKRNKVKSKVRQETIQRLNTKPVIKSVDVEQIKEEFAKGSKTAKAKKEAKAEKED</sequence>
<reference evidence="2" key="1">
    <citation type="submission" date="2021-01" db="EMBL/GenBank/DDBJ databases">
        <title>Fulvivirga kasyanovii gen. nov., sp nov., a novel member of the phylum Bacteroidetes isolated from seawater in a mussel farm.</title>
        <authorList>
            <person name="Zhao L.-H."/>
            <person name="Wang Z.-J."/>
        </authorList>
    </citation>
    <scope>NUCLEOTIDE SEQUENCE</scope>
    <source>
        <strain evidence="2">2943</strain>
    </source>
</reference>
<dbReference type="RefSeq" id="WP_202245283.1">
    <property type="nucleotide sequence ID" value="NZ_JAESIY010000008.1"/>
</dbReference>
<dbReference type="AlphaFoldDB" id="A0A937K274"/>
<keyword evidence="3" id="KW-1185">Reference proteome</keyword>
<evidence type="ECO:0000313" key="3">
    <source>
        <dbReference type="Proteomes" id="UP000659388"/>
    </source>
</evidence>
<proteinExistence type="predicted"/>
<feature type="region of interest" description="Disordered" evidence="1">
    <location>
        <begin position="1"/>
        <end position="21"/>
    </location>
</feature>
<protein>
    <submittedName>
        <fullName evidence="2">Uncharacterized protein</fullName>
    </submittedName>
</protein>
<dbReference type="Proteomes" id="UP000659388">
    <property type="component" value="Unassembled WGS sequence"/>
</dbReference>
<evidence type="ECO:0000313" key="2">
    <source>
        <dbReference type="EMBL" id="MBL3657492.1"/>
    </source>
</evidence>
<organism evidence="2 3">
    <name type="scientific">Fulvivirga sediminis</name>
    <dbReference type="NCBI Taxonomy" id="2803949"/>
    <lineage>
        <taxon>Bacteria</taxon>
        <taxon>Pseudomonadati</taxon>
        <taxon>Bacteroidota</taxon>
        <taxon>Cytophagia</taxon>
        <taxon>Cytophagales</taxon>
        <taxon>Fulvivirgaceae</taxon>
        <taxon>Fulvivirga</taxon>
    </lineage>
</organism>
<accession>A0A937K274</accession>
<comment type="caution">
    <text evidence="2">The sequence shown here is derived from an EMBL/GenBank/DDBJ whole genome shotgun (WGS) entry which is preliminary data.</text>
</comment>
<evidence type="ECO:0000256" key="1">
    <source>
        <dbReference type="SAM" id="MobiDB-lite"/>
    </source>
</evidence>
<dbReference type="EMBL" id="JAESIY010000008">
    <property type="protein sequence ID" value="MBL3657492.1"/>
    <property type="molecule type" value="Genomic_DNA"/>
</dbReference>